<dbReference type="PRINTS" id="PR00081">
    <property type="entry name" value="GDHRDH"/>
</dbReference>
<dbReference type="InterPro" id="IPR036291">
    <property type="entry name" value="NAD(P)-bd_dom_sf"/>
</dbReference>
<comment type="similarity">
    <text evidence="1">Belongs to the short-chain dehydrogenases/reductases (SDR) family.</text>
</comment>
<comment type="caution">
    <text evidence="4">The sequence shown here is derived from an EMBL/GenBank/DDBJ whole genome shotgun (WGS) entry which is preliminary data.</text>
</comment>
<gene>
    <name evidence="4" type="ORF">GCM10009776_27670</name>
</gene>
<name>A0ABN2R4B7_9MICO</name>
<dbReference type="PANTHER" id="PTHR43647">
    <property type="entry name" value="DEHYDROGENASE"/>
    <property type="match status" value="1"/>
</dbReference>
<protein>
    <recommendedName>
        <fullName evidence="3">3beta-hydroxysteroid 3-dehydrogenase</fullName>
        <ecNumber evidence="3">1.1.1.270</ecNumber>
    </recommendedName>
</protein>
<dbReference type="InterPro" id="IPR051593">
    <property type="entry name" value="Ergosterol_Biosynth_ERG27"/>
</dbReference>
<evidence type="ECO:0000313" key="5">
    <source>
        <dbReference type="Proteomes" id="UP001499933"/>
    </source>
</evidence>
<dbReference type="InterPro" id="IPR002347">
    <property type="entry name" value="SDR_fam"/>
</dbReference>
<dbReference type="SUPFAM" id="SSF51735">
    <property type="entry name" value="NAD(P)-binding Rossmann-fold domains"/>
    <property type="match status" value="1"/>
</dbReference>
<proteinExistence type="inferred from homology"/>
<reference evidence="4 5" key="1">
    <citation type="journal article" date="2019" name="Int. J. Syst. Evol. Microbiol.">
        <title>The Global Catalogue of Microorganisms (GCM) 10K type strain sequencing project: providing services to taxonomists for standard genome sequencing and annotation.</title>
        <authorList>
            <consortium name="The Broad Institute Genomics Platform"/>
            <consortium name="The Broad Institute Genome Sequencing Center for Infectious Disease"/>
            <person name="Wu L."/>
            <person name="Ma J."/>
        </authorList>
    </citation>
    <scope>NUCLEOTIDE SEQUENCE [LARGE SCALE GENOMIC DNA]</scope>
    <source>
        <strain evidence="4 5">JCM 14901</strain>
    </source>
</reference>
<dbReference type="RefSeq" id="WP_344095620.1">
    <property type="nucleotide sequence ID" value="NZ_BAAAOG010000005.1"/>
</dbReference>
<sequence length="324" mass="33880">MVSPRTSRWNVRLPDLAGSRALVTGASDGVGVEIARGLAGAGADVVLPVRTRAKGERAIAGIRAELPRASIDLVDLDLADLGSVRRCAEALHTDGRAIDLVVLNAGMIALGQRQRSTSVDGLELHFQTNHLGHFALVAAILPLLSRGRARVTAQSSLAAAHLGIHWDDLQLERGYSAFKAYGASKVALSLFALELGRRSDAAGWGITTNLSHPGIAITNIGPAALRDSRRVGVRIARRAMEAGVGGTPAEASLTAQFAVASPDAAPGTLYGPGGFMHLQGPPRPQPIYRRVSDVAAAERIWAISEQIAGVRFPAVVARGDQGSS</sequence>
<dbReference type="InterPro" id="IPR020904">
    <property type="entry name" value="Sc_DH/Rdtase_CS"/>
</dbReference>
<dbReference type="EMBL" id="BAAAOG010000005">
    <property type="protein sequence ID" value="GAA1963408.1"/>
    <property type="molecule type" value="Genomic_DNA"/>
</dbReference>
<dbReference type="EC" id="1.1.1.270" evidence="3"/>
<dbReference type="Proteomes" id="UP001499933">
    <property type="component" value="Unassembled WGS sequence"/>
</dbReference>
<dbReference type="Gene3D" id="3.40.50.720">
    <property type="entry name" value="NAD(P)-binding Rossmann-like Domain"/>
    <property type="match status" value="1"/>
</dbReference>
<evidence type="ECO:0000256" key="1">
    <source>
        <dbReference type="ARBA" id="ARBA00006484"/>
    </source>
</evidence>
<comment type="pathway">
    <text evidence="2">Steroid biosynthesis; zymosterol biosynthesis; zymosterol from lanosterol: step 5/6.</text>
</comment>
<dbReference type="NCBIfam" id="NF004513">
    <property type="entry name" value="PRK05854.1"/>
    <property type="match status" value="1"/>
</dbReference>
<evidence type="ECO:0000313" key="4">
    <source>
        <dbReference type="EMBL" id="GAA1963408.1"/>
    </source>
</evidence>
<dbReference type="Pfam" id="PF00106">
    <property type="entry name" value="adh_short"/>
    <property type="match status" value="1"/>
</dbReference>
<evidence type="ECO:0000256" key="2">
    <source>
        <dbReference type="ARBA" id="ARBA00023589"/>
    </source>
</evidence>
<accession>A0ABN2R4B7</accession>
<dbReference type="PROSITE" id="PS00061">
    <property type="entry name" value="ADH_SHORT"/>
    <property type="match status" value="1"/>
</dbReference>
<keyword evidence="5" id="KW-1185">Reference proteome</keyword>
<evidence type="ECO:0000256" key="3">
    <source>
        <dbReference type="ARBA" id="ARBA00023621"/>
    </source>
</evidence>
<dbReference type="PANTHER" id="PTHR43647:SF2">
    <property type="entry name" value="DEHYDROGENASE"/>
    <property type="match status" value="1"/>
</dbReference>
<organism evidence="4 5">
    <name type="scientific">Microbacterium deminutum</name>
    <dbReference type="NCBI Taxonomy" id="344164"/>
    <lineage>
        <taxon>Bacteria</taxon>
        <taxon>Bacillati</taxon>
        <taxon>Actinomycetota</taxon>
        <taxon>Actinomycetes</taxon>
        <taxon>Micrococcales</taxon>
        <taxon>Microbacteriaceae</taxon>
        <taxon>Microbacterium</taxon>
    </lineage>
</organism>